<dbReference type="EMBL" id="JAMPKM010000007">
    <property type="protein sequence ID" value="MEP0818182.1"/>
    <property type="molecule type" value="Genomic_DNA"/>
</dbReference>
<organism evidence="1 2">
    <name type="scientific">Trichocoleus desertorum GB2-A4</name>
    <dbReference type="NCBI Taxonomy" id="2933944"/>
    <lineage>
        <taxon>Bacteria</taxon>
        <taxon>Bacillati</taxon>
        <taxon>Cyanobacteriota</taxon>
        <taxon>Cyanophyceae</taxon>
        <taxon>Leptolyngbyales</taxon>
        <taxon>Trichocoleusaceae</taxon>
        <taxon>Trichocoleus</taxon>
    </lineage>
</organism>
<comment type="caution">
    <text evidence="1">The sequence shown here is derived from an EMBL/GenBank/DDBJ whole genome shotgun (WGS) entry which is preliminary data.</text>
</comment>
<sequence length="110" mass="12679">MENSEKNKFQALKYDEVLSIYSEEISEYLELPRTLRAIEFIEAIAEKSLPSDQAISVFAEGMECEALKFDGQGWRKGKIRVSLEFLPDEIKSPLDDIRQAIPNDVWQDHS</sequence>
<gene>
    <name evidence="1" type="ORF">NC998_13870</name>
</gene>
<evidence type="ECO:0008006" key="3">
    <source>
        <dbReference type="Google" id="ProtNLM"/>
    </source>
</evidence>
<protein>
    <recommendedName>
        <fullName evidence="3">KGK domain-containing protein</fullName>
    </recommendedName>
</protein>
<accession>A0ABV0J8S9</accession>
<proteinExistence type="predicted"/>
<reference evidence="1 2" key="1">
    <citation type="submission" date="2022-04" db="EMBL/GenBank/DDBJ databases">
        <title>Positive selection, recombination, and allopatry shape intraspecific diversity of widespread and dominant cyanobacteria.</title>
        <authorList>
            <person name="Wei J."/>
            <person name="Shu W."/>
            <person name="Hu C."/>
        </authorList>
    </citation>
    <scope>NUCLEOTIDE SEQUENCE [LARGE SCALE GENOMIC DNA]</scope>
    <source>
        <strain evidence="1 2">GB2-A4</strain>
    </source>
</reference>
<name>A0ABV0J8S9_9CYAN</name>
<dbReference type="Pfam" id="PF08872">
    <property type="entry name" value="KGK"/>
    <property type="match status" value="1"/>
</dbReference>
<dbReference type="InterPro" id="IPR014971">
    <property type="entry name" value="KGK"/>
</dbReference>
<dbReference type="Proteomes" id="UP001464891">
    <property type="component" value="Unassembled WGS sequence"/>
</dbReference>
<evidence type="ECO:0000313" key="2">
    <source>
        <dbReference type="Proteomes" id="UP001464891"/>
    </source>
</evidence>
<keyword evidence="2" id="KW-1185">Reference proteome</keyword>
<evidence type="ECO:0000313" key="1">
    <source>
        <dbReference type="EMBL" id="MEP0818182.1"/>
    </source>
</evidence>
<dbReference type="RefSeq" id="WP_190432657.1">
    <property type="nucleotide sequence ID" value="NZ_JAMPKM010000007.1"/>
</dbReference>